<organism evidence="2 3">
    <name type="scientific">Protopolystoma xenopodis</name>
    <dbReference type="NCBI Taxonomy" id="117903"/>
    <lineage>
        <taxon>Eukaryota</taxon>
        <taxon>Metazoa</taxon>
        <taxon>Spiralia</taxon>
        <taxon>Lophotrochozoa</taxon>
        <taxon>Platyhelminthes</taxon>
        <taxon>Monogenea</taxon>
        <taxon>Polyopisthocotylea</taxon>
        <taxon>Polystomatidea</taxon>
        <taxon>Polystomatidae</taxon>
        <taxon>Protopolystoma</taxon>
    </lineage>
</organism>
<keyword evidence="1" id="KW-0812">Transmembrane</keyword>
<dbReference type="EMBL" id="CAAALY010271155">
    <property type="protein sequence ID" value="VEL41807.1"/>
    <property type="molecule type" value="Genomic_DNA"/>
</dbReference>
<sequence length="162" mass="17934">MFSLIFGVPTMLIMAVFMLIWPHSMPDGCPEHMLLTPRSLLPNVSASDALTFSSSDHASNQSVLISHPPESITPIWPVFEQLSQFESASLPAIPRTTAVDAQLSVESLYSVHWSHAGPSPMVYPGLSWENLFMLLLATPVQRLRRNKVLDSGLLLVIKEQLL</sequence>
<name>A0A448XPR0_9PLAT</name>
<keyword evidence="3" id="KW-1185">Reference proteome</keyword>
<protein>
    <submittedName>
        <fullName evidence="2">Uncharacterized protein</fullName>
    </submittedName>
</protein>
<evidence type="ECO:0000313" key="2">
    <source>
        <dbReference type="EMBL" id="VEL41807.1"/>
    </source>
</evidence>
<keyword evidence="1" id="KW-0472">Membrane</keyword>
<dbReference type="Proteomes" id="UP000784294">
    <property type="component" value="Unassembled WGS sequence"/>
</dbReference>
<reference evidence="2" key="1">
    <citation type="submission" date="2018-11" db="EMBL/GenBank/DDBJ databases">
        <authorList>
            <consortium name="Pathogen Informatics"/>
        </authorList>
    </citation>
    <scope>NUCLEOTIDE SEQUENCE</scope>
</reference>
<gene>
    <name evidence="2" type="ORF">PXEA_LOCUS35247</name>
</gene>
<feature type="transmembrane region" description="Helical" evidence="1">
    <location>
        <begin position="6"/>
        <end position="24"/>
    </location>
</feature>
<evidence type="ECO:0000256" key="1">
    <source>
        <dbReference type="SAM" id="Phobius"/>
    </source>
</evidence>
<accession>A0A448XPR0</accession>
<proteinExistence type="predicted"/>
<evidence type="ECO:0000313" key="3">
    <source>
        <dbReference type="Proteomes" id="UP000784294"/>
    </source>
</evidence>
<keyword evidence="1" id="KW-1133">Transmembrane helix</keyword>
<dbReference type="AlphaFoldDB" id="A0A448XPR0"/>
<comment type="caution">
    <text evidence="2">The sequence shown here is derived from an EMBL/GenBank/DDBJ whole genome shotgun (WGS) entry which is preliminary data.</text>
</comment>